<reference evidence="2" key="1">
    <citation type="submission" date="2019-10" db="EMBL/GenBank/DDBJ databases">
        <authorList>
            <consortium name="DOE Joint Genome Institute"/>
            <person name="Kuo A."/>
            <person name="Miyauchi S."/>
            <person name="Kiss E."/>
            <person name="Drula E."/>
            <person name="Kohler A."/>
            <person name="Sanchez-Garcia M."/>
            <person name="Andreopoulos B."/>
            <person name="Barry K.W."/>
            <person name="Bonito G."/>
            <person name="Buee M."/>
            <person name="Carver A."/>
            <person name="Chen C."/>
            <person name="Cichocki N."/>
            <person name="Clum A."/>
            <person name="Culley D."/>
            <person name="Crous P.W."/>
            <person name="Fauchery L."/>
            <person name="Girlanda M."/>
            <person name="Hayes R."/>
            <person name="Keri Z."/>
            <person name="LaButti K."/>
            <person name="Lipzen A."/>
            <person name="Lombard V."/>
            <person name="Magnuson J."/>
            <person name="Maillard F."/>
            <person name="Morin E."/>
            <person name="Murat C."/>
            <person name="Nolan M."/>
            <person name="Ohm R."/>
            <person name="Pangilinan J."/>
            <person name="Pereira M."/>
            <person name="Perotto S."/>
            <person name="Peter M."/>
            <person name="Riley R."/>
            <person name="Sitrit Y."/>
            <person name="Stielow B."/>
            <person name="Szollosi G."/>
            <person name="Zifcakova L."/>
            <person name="Stursova M."/>
            <person name="Spatafora J.W."/>
            <person name="Tedersoo L."/>
            <person name="Vaario L.-M."/>
            <person name="Yamada A."/>
            <person name="Yan M."/>
            <person name="Wang P."/>
            <person name="Xu J."/>
            <person name="Bruns T."/>
            <person name="Baldrian P."/>
            <person name="Vilgalys R."/>
            <person name="Henrissat B."/>
            <person name="Grigoriev I.V."/>
            <person name="Hibbett D."/>
            <person name="Nagy L.G."/>
            <person name="Martin F.M."/>
        </authorList>
    </citation>
    <scope>NUCLEOTIDE SEQUENCE</scope>
    <source>
        <strain evidence="2">Prilba</strain>
    </source>
</reference>
<dbReference type="Proteomes" id="UP000759537">
    <property type="component" value="Unassembled WGS sequence"/>
</dbReference>
<evidence type="ECO:0000313" key="2">
    <source>
        <dbReference type="EMBL" id="KAF8461323.1"/>
    </source>
</evidence>
<dbReference type="AlphaFoldDB" id="A0A9P5JTW1"/>
<accession>A0A9P5JTW1</accession>
<dbReference type="OrthoDB" id="5424209at2759"/>
<sequence>MSGLSLGAHHSFPPPHLSEQESKYYYAGLYSRPVLIARTGTTPWEAPTGLEAYTRPKVLRIVGNHEIKDVWEDDLALKVHAILEQKGVDWTSTDVVRIGYADEPSGNVVLWIGAKPDSVSYPVAIDAVFACRGLLLDHGIVDVDVEMRESEVDVCMPFTDALSIPICAELTPWAEGTSGFFLEEEGGDGKRLLLVTVRHVVFPQSENEPFERKSAASQKRHNVLVLSETSFQQHLVSVDDNIDAQNILIGYQSRRLEQIEGEDDLAEAEREDARNELKKAEKKVEGLTTFRKELSKHWSTDESRILGHVIFSPPIILSAGPDEYTQDVAVIEIDPSKIDPGSFRGNVIDLGSKYAPQVLTTMMHPNPKNPRSFVFPGNRLLSLRGTIPDNEMRKPTMYDRNDERCIMVIKSGRSTGVTVGRASNIFSYTRIASGNITGVSKEWAILPFDNKSGPFSGKGDSGAAVVDGRGRIGGLLTGGAGPTETPDITYVTPISFVMNIIRSNKSLANSYPKAGPPD</sequence>
<comment type="caution">
    <text evidence="2">The sequence shown here is derived from an EMBL/GenBank/DDBJ whole genome shotgun (WGS) entry which is preliminary data.</text>
</comment>
<feature type="coiled-coil region" evidence="1">
    <location>
        <begin position="256"/>
        <end position="290"/>
    </location>
</feature>
<name>A0A9P5JTW1_9AGAM</name>
<dbReference type="InterPro" id="IPR009003">
    <property type="entry name" value="Peptidase_S1_PA"/>
</dbReference>
<proteinExistence type="predicted"/>
<keyword evidence="3" id="KW-1185">Reference proteome</keyword>
<evidence type="ECO:0000256" key="1">
    <source>
        <dbReference type="SAM" id="Coils"/>
    </source>
</evidence>
<organism evidence="2 3">
    <name type="scientific">Russula ochroleuca</name>
    <dbReference type="NCBI Taxonomy" id="152965"/>
    <lineage>
        <taxon>Eukaryota</taxon>
        <taxon>Fungi</taxon>
        <taxon>Dikarya</taxon>
        <taxon>Basidiomycota</taxon>
        <taxon>Agaricomycotina</taxon>
        <taxon>Agaricomycetes</taxon>
        <taxon>Russulales</taxon>
        <taxon>Russulaceae</taxon>
        <taxon>Russula</taxon>
    </lineage>
</organism>
<dbReference type="SUPFAM" id="SSF50494">
    <property type="entry name" value="Trypsin-like serine proteases"/>
    <property type="match status" value="2"/>
</dbReference>
<dbReference type="EMBL" id="WHVB01000131">
    <property type="protein sequence ID" value="KAF8461323.1"/>
    <property type="molecule type" value="Genomic_DNA"/>
</dbReference>
<keyword evidence="1" id="KW-0175">Coiled coil</keyword>
<reference evidence="2" key="2">
    <citation type="journal article" date="2020" name="Nat. Commun.">
        <title>Large-scale genome sequencing of mycorrhizal fungi provides insights into the early evolution of symbiotic traits.</title>
        <authorList>
            <person name="Miyauchi S."/>
            <person name="Kiss E."/>
            <person name="Kuo A."/>
            <person name="Drula E."/>
            <person name="Kohler A."/>
            <person name="Sanchez-Garcia M."/>
            <person name="Morin E."/>
            <person name="Andreopoulos B."/>
            <person name="Barry K.W."/>
            <person name="Bonito G."/>
            <person name="Buee M."/>
            <person name="Carver A."/>
            <person name="Chen C."/>
            <person name="Cichocki N."/>
            <person name="Clum A."/>
            <person name="Culley D."/>
            <person name="Crous P.W."/>
            <person name="Fauchery L."/>
            <person name="Girlanda M."/>
            <person name="Hayes R.D."/>
            <person name="Keri Z."/>
            <person name="LaButti K."/>
            <person name="Lipzen A."/>
            <person name="Lombard V."/>
            <person name="Magnuson J."/>
            <person name="Maillard F."/>
            <person name="Murat C."/>
            <person name="Nolan M."/>
            <person name="Ohm R.A."/>
            <person name="Pangilinan J."/>
            <person name="Pereira M.F."/>
            <person name="Perotto S."/>
            <person name="Peter M."/>
            <person name="Pfister S."/>
            <person name="Riley R."/>
            <person name="Sitrit Y."/>
            <person name="Stielow J.B."/>
            <person name="Szollosi G."/>
            <person name="Zifcakova L."/>
            <person name="Stursova M."/>
            <person name="Spatafora J.W."/>
            <person name="Tedersoo L."/>
            <person name="Vaario L.M."/>
            <person name="Yamada A."/>
            <person name="Yan M."/>
            <person name="Wang P."/>
            <person name="Xu J."/>
            <person name="Bruns T."/>
            <person name="Baldrian P."/>
            <person name="Vilgalys R."/>
            <person name="Dunand C."/>
            <person name="Henrissat B."/>
            <person name="Grigoriev I.V."/>
            <person name="Hibbett D."/>
            <person name="Nagy L.G."/>
            <person name="Martin F.M."/>
        </authorList>
    </citation>
    <scope>NUCLEOTIDE SEQUENCE</scope>
    <source>
        <strain evidence="2">Prilba</strain>
    </source>
</reference>
<protein>
    <submittedName>
        <fullName evidence="2">Uncharacterized protein</fullName>
    </submittedName>
</protein>
<evidence type="ECO:0000313" key="3">
    <source>
        <dbReference type="Proteomes" id="UP000759537"/>
    </source>
</evidence>
<gene>
    <name evidence="2" type="ORF">DFH94DRAFT_789657</name>
</gene>